<evidence type="ECO:0000256" key="2">
    <source>
        <dbReference type="ARBA" id="ARBA00022801"/>
    </source>
</evidence>
<evidence type="ECO:0000256" key="3">
    <source>
        <dbReference type="ARBA" id="ARBA00022912"/>
    </source>
</evidence>
<organism evidence="5 6">
    <name type="scientific">Microbacterium horticulturae</name>
    <dbReference type="NCBI Taxonomy" id="3028316"/>
    <lineage>
        <taxon>Bacteria</taxon>
        <taxon>Bacillati</taxon>
        <taxon>Actinomycetota</taxon>
        <taxon>Actinomycetes</taxon>
        <taxon>Micrococcales</taxon>
        <taxon>Microbacteriaceae</taxon>
        <taxon>Microbacterium</taxon>
    </lineage>
</organism>
<dbReference type="SMART" id="SM00226">
    <property type="entry name" value="LMWPc"/>
    <property type="match status" value="1"/>
</dbReference>
<protein>
    <recommendedName>
        <fullName evidence="4">Phosphotyrosine protein phosphatase I domain-containing protein</fullName>
    </recommendedName>
</protein>
<keyword evidence="2" id="KW-0378">Hydrolase</keyword>
<keyword evidence="3" id="KW-0904">Protein phosphatase</keyword>
<feature type="domain" description="Phosphotyrosine protein phosphatase I" evidence="4">
    <location>
        <begin position="5"/>
        <end position="179"/>
    </location>
</feature>
<keyword evidence="6" id="KW-1185">Reference proteome</keyword>
<comment type="similarity">
    <text evidence="1">Belongs to the low molecular weight phosphotyrosine protein phosphatase family.</text>
</comment>
<dbReference type="InterPro" id="IPR017867">
    <property type="entry name" value="Tyr_phospatase_low_mol_wt"/>
</dbReference>
<evidence type="ECO:0000256" key="1">
    <source>
        <dbReference type="ARBA" id="ARBA00011063"/>
    </source>
</evidence>
<sequence>MTSFARVLFVCTANECRSPFAEALGRQQAGDLPIIFESAGIDAWRRPTPDVGRLHAHERGIDLDHHLSRTVPWDDLAVYDVLLPLTRAHARELLAADASVRSRLFTVKQFARWLADHRRPRRAAVGPWLDAVAADRSRAELLGASVADDVADPIGRPIEEWRAMSAELDSALSAILVGLFPPR</sequence>
<dbReference type="PANTHER" id="PTHR11717">
    <property type="entry name" value="LOW MOLECULAR WEIGHT PROTEIN TYROSINE PHOSPHATASE"/>
    <property type="match status" value="1"/>
</dbReference>
<dbReference type="InterPro" id="IPR050438">
    <property type="entry name" value="LMW_PTPase"/>
</dbReference>
<dbReference type="PRINTS" id="PR00719">
    <property type="entry name" value="LMWPTPASE"/>
</dbReference>
<dbReference type="Pfam" id="PF01451">
    <property type="entry name" value="LMWPc"/>
    <property type="match status" value="1"/>
</dbReference>
<dbReference type="EMBL" id="CP119108">
    <property type="protein sequence ID" value="WEG09196.1"/>
    <property type="molecule type" value="Genomic_DNA"/>
</dbReference>
<evidence type="ECO:0000313" key="6">
    <source>
        <dbReference type="Proteomes" id="UP001214553"/>
    </source>
</evidence>
<accession>A0ABY8C2B6</accession>
<dbReference type="SUPFAM" id="SSF52788">
    <property type="entry name" value="Phosphotyrosine protein phosphatases I"/>
    <property type="match status" value="1"/>
</dbReference>
<evidence type="ECO:0000259" key="4">
    <source>
        <dbReference type="SMART" id="SM00226"/>
    </source>
</evidence>
<proteinExistence type="inferred from homology"/>
<dbReference type="Proteomes" id="UP001214553">
    <property type="component" value="Chromosome"/>
</dbReference>
<dbReference type="Gene3D" id="3.40.50.2300">
    <property type="match status" value="1"/>
</dbReference>
<gene>
    <name evidence="5" type="ORF">PU630_01130</name>
</gene>
<name>A0ABY8C2B6_9MICO</name>
<dbReference type="InterPro" id="IPR023485">
    <property type="entry name" value="Ptyr_pPase"/>
</dbReference>
<dbReference type="RefSeq" id="WP_275278520.1">
    <property type="nucleotide sequence ID" value="NZ_CP119108.1"/>
</dbReference>
<reference evidence="5 6" key="1">
    <citation type="submission" date="2023-03" db="EMBL/GenBank/DDBJ databases">
        <title>Genome sequence of Microbacterium sp. KACC 23027.</title>
        <authorList>
            <person name="Kim S."/>
            <person name="Heo J."/>
            <person name="Kwon S.-W."/>
        </authorList>
    </citation>
    <scope>NUCLEOTIDE SEQUENCE [LARGE SCALE GENOMIC DNA]</scope>
    <source>
        <strain evidence="5 6">KACC 23027</strain>
    </source>
</reference>
<dbReference type="PANTHER" id="PTHR11717:SF31">
    <property type="entry name" value="LOW MOLECULAR WEIGHT PROTEIN-TYROSINE-PHOSPHATASE ETP-RELATED"/>
    <property type="match status" value="1"/>
</dbReference>
<dbReference type="InterPro" id="IPR036196">
    <property type="entry name" value="Ptyr_pPase_sf"/>
</dbReference>
<evidence type="ECO:0000313" key="5">
    <source>
        <dbReference type="EMBL" id="WEG09196.1"/>
    </source>
</evidence>